<protein>
    <submittedName>
        <fullName evidence="3">Helix-turn-helix transcriptional regulator</fullName>
    </submittedName>
</protein>
<dbReference type="SMART" id="SM00530">
    <property type="entry name" value="HTH_XRE"/>
    <property type="match status" value="1"/>
</dbReference>
<dbReference type="EMBL" id="CP129015">
    <property type="protein sequence ID" value="WLR44507.1"/>
    <property type="molecule type" value="Genomic_DNA"/>
</dbReference>
<keyword evidence="1" id="KW-0238">DNA-binding</keyword>
<dbReference type="PANTHER" id="PTHR46558">
    <property type="entry name" value="TRACRIPTIONAL REGULATORY PROTEIN-RELATED-RELATED"/>
    <property type="match status" value="1"/>
</dbReference>
<dbReference type="PANTHER" id="PTHR46558:SF11">
    <property type="entry name" value="HTH-TYPE TRANSCRIPTIONAL REGULATOR XRE"/>
    <property type="match status" value="1"/>
</dbReference>
<name>A0ABY9K0Z0_9BACI</name>
<gene>
    <name evidence="3" type="ORF">LC087_19260</name>
</gene>
<dbReference type="CDD" id="cd00093">
    <property type="entry name" value="HTH_XRE"/>
    <property type="match status" value="1"/>
</dbReference>
<keyword evidence="3" id="KW-0614">Plasmid</keyword>
<keyword evidence="4" id="KW-1185">Reference proteome</keyword>
<feature type="domain" description="HTH cro/C1-type" evidence="2">
    <location>
        <begin position="11"/>
        <end position="66"/>
    </location>
</feature>
<evidence type="ECO:0000259" key="2">
    <source>
        <dbReference type="PROSITE" id="PS50943"/>
    </source>
</evidence>
<reference evidence="3 4" key="1">
    <citation type="submission" date="2023-06" db="EMBL/GenBank/DDBJ databases">
        <title>Five Gram-positive bacteria isolated from mangrove sediments in Shenzhen, Guangdong, China.</title>
        <authorList>
            <person name="Yu S."/>
            <person name="Zheng W."/>
            <person name="Huang Y."/>
        </authorList>
    </citation>
    <scope>NUCLEOTIDE SEQUENCE [LARGE SCALE GENOMIC DNA]</scope>
    <source>
        <strain evidence="3 4">SaN35-3</strain>
        <plasmid evidence="3 4">unnamed2</plasmid>
    </source>
</reference>
<evidence type="ECO:0000313" key="3">
    <source>
        <dbReference type="EMBL" id="WLR44507.1"/>
    </source>
</evidence>
<dbReference type="Proteomes" id="UP001197974">
    <property type="component" value="Plasmid unnamed2"/>
</dbReference>
<evidence type="ECO:0000256" key="1">
    <source>
        <dbReference type="ARBA" id="ARBA00023125"/>
    </source>
</evidence>
<proteinExistence type="predicted"/>
<geneLocation type="plasmid" evidence="3 4">
    <name>unnamed2</name>
</geneLocation>
<organism evidence="3 4">
    <name type="scientific">Bacillus carboniphilus</name>
    <dbReference type="NCBI Taxonomy" id="86663"/>
    <lineage>
        <taxon>Bacteria</taxon>
        <taxon>Bacillati</taxon>
        <taxon>Bacillota</taxon>
        <taxon>Bacilli</taxon>
        <taxon>Bacillales</taxon>
        <taxon>Bacillaceae</taxon>
        <taxon>Bacillus</taxon>
    </lineage>
</organism>
<accession>A0ABY9K0Z0</accession>
<dbReference type="InterPro" id="IPR010982">
    <property type="entry name" value="Lambda_DNA-bd_dom_sf"/>
</dbReference>
<evidence type="ECO:0000313" key="4">
    <source>
        <dbReference type="Proteomes" id="UP001197974"/>
    </source>
</evidence>
<dbReference type="InterPro" id="IPR001387">
    <property type="entry name" value="Cro/C1-type_HTH"/>
</dbReference>
<dbReference type="Gene3D" id="1.10.260.40">
    <property type="entry name" value="lambda repressor-like DNA-binding domains"/>
    <property type="match status" value="1"/>
</dbReference>
<dbReference type="RefSeq" id="WP_226540797.1">
    <property type="nucleotide sequence ID" value="NZ_CP129015.1"/>
</dbReference>
<dbReference type="SUPFAM" id="SSF47413">
    <property type="entry name" value="lambda repressor-like DNA-binding domains"/>
    <property type="match status" value="1"/>
</dbReference>
<sequence>MSDLGFNKDRLKELRIKKGFGLSKDFAEKVGLSNSMYSSIENGSRKPSLAVLATIAKTLNTSTDYLCGLSDDPTPFKYNDNLDDVLRSKQLVLNGQKLSEVDTNKLQELIKFFESNLIK</sequence>
<dbReference type="PROSITE" id="PS50943">
    <property type="entry name" value="HTH_CROC1"/>
    <property type="match status" value="1"/>
</dbReference>
<dbReference type="Pfam" id="PF01381">
    <property type="entry name" value="HTH_3"/>
    <property type="match status" value="1"/>
</dbReference>